<dbReference type="GO" id="GO:0046098">
    <property type="term" value="P:guanine metabolic process"/>
    <property type="evidence" value="ECO:0007669"/>
    <property type="project" value="TreeGrafter"/>
</dbReference>
<evidence type="ECO:0000256" key="2">
    <source>
        <dbReference type="ARBA" id="ARBA00022723"/>
    </source>
</evidence>
<comment type="cofactor">
    <cofactor evidence="1">
        <name>Zn(2+)</name>
        <dbReference type="ChEBI" id="CHEBI:29105"/>
    </cofactor>
</comment>
<keyword evidence="7" id="KW-1185">Reference proteome</keyword>
<dbReference type="OMA" id="CVHMNDS"/>
<dbReference type="InterPro" id="IPR032466">
    <property type="entry name" value="Metal_Hydrolase"/>
</dbReference>
<protein>
    <submittedName>
        <fullName evidence="6">Guanine deaminase</fullName>
    </submittedName>
</protein>
<dbReference type="GO" id="GO:0008270">
    <property type="term" value="F:zinc ion binding"/>
    <property type="evidence" value="ECO:0007669"/>
    <property type="project" value="TreeGrafter"/>
</dbReference>
<dbReference type="FunCoup" id="A0A2H3E6U8">
    <property type="interactions" value="303"/>
</dbReference>
<evidence type="ECO:0000256" key="4">
    <source>
        <dbReference type="ARBA" id="ARBA00022833"/>
    </source>
</evidence>
<sequence>MSTTIYYGAVINPVSLDSYEALPRCLLAVGATGCVEWLIDDVEVSLVEDTMGQKGYVDNPVVHLKKTEFIMPGLIDTHTHAPQFPNIGSGQQYELLDWLSNVTFPMEAKFADLDFARDTYLSVVRRIINNGTTTCCYYGTLHLEATKLLADIIKFYGQRAFVGKCSMDRNCPDDYVEPSAEASIDATESLIAHVRSPNFDHEQEPLVQSTLTSLLAISSSSPPPFASLGKPIDATESLIAHVRSLNFDHEQEPLVQPTLTPRFAISCSSPLLASLGKLASSDASLRIQTHISENRSEIEFTKQLFPERTSYADVYDYFGLLRSNTILAHAVHLEPREMDLIAQRKAGISHCPTSNFNLSSGVAPVGEFLDRGIKVGLGTDVSGGYSPSILNSVQTASIAAKVIAMQTAGSKPTSRKYGGRQLSVATLLYLATLGGAEVCDLKERVGSFAAGKSFDALIINISDEGGNPCTANAEEKKEKVALKGMLERLLFCGDDRNIAKVFVQGKLIGGTVFEFPKFQTAIRT</sequence>
<keyword evidence="3" id="KW-0378">Hydrolase</keyword>
<dbReference type="InterPro" id="IPR051607">
    <property type="entry name" value="Metallo-dep_hydrolases"/>
</dbReference>
<evidence type="ECO:0000313" key="7">
    <source>
        <dbReference type="Proteomes" id="UP000217790"/>
    </source>
</evidence>
<dbReference type="InterPro" id="IPR011059">
    <property type="entry name" value="Metal-dep_hydrolase_composite"/>
</dbReference>
<dbReference type="GO" id="GO:0005829">
    <property type="term" value="C:cytosol"/>
    <property type="evidence" value="ECO:0007669"/>
    <property type="project" value="TreeGrafter"/>
</dbReference>
<gene>
    <name evidence="6" type="ORF">ARMGADRAFT_989459</name>
</gene>
<dbReference type="OrthoDB" id="194468at2759"/>
<evidence type="ECO:0000259" key="5">
    <source>
        <dbReference type="Pfam" id="PF01979"/>
    </source>
</evidence>
<dbReference type="PANTHER" id="PTHR11271">
    <property type="entry name" value="GUANINE DEAMINASE"/>
    <property type="match status" value="1"/>
</dbReference>
<dbReference type="Proteomes" id="UP000217790">
    <property type="component" value="Unassembled WGS sequence"/>
</dbReference>
<evidence type="ECO:0000256" key="3">
    <source>
        <dbReference type="ARBA" id="ARBA00022801"/>
    </source>
</evidence>
<name>A0A2H3E6U8_ARMGA</name>
<evidence type="ECO:0000256" key="1">
    <source>
        <dbReference type="ARBA" id="ARBA00001947"/>
    </source>
</evidence>
<evidence type="ECO:0000313" key="6">
    <source>
        <dbReference type="EMBL" id="PBK97077.1"/>
    </source>
</evidence>
<dbReference type="SUPFAM" id="SSF51556">
    <property type="entry name" value="Metallo-dependent hydrolases"/>
    <property type="match status" value="1"/>
</dbReference>
<feature type="domain" description="Amidohydrolase-related" evidence="5">
    <location>
        <begin position="69"/>
        <end position="507"/>
    </location>
</feature>
<organism evidence="6 7">
    <name type="scientific">Armillaria gallica</name>
    <name type="common">Bulbous honey fungus</name>
    <name type="synonym">Armillaria bulbosa</name>
    <dbReference type="NCBI Taxonomy" id="47427"/>
    <lineage>
        <taxon>Eukaryota</taxon>
        <taxon>Fungi</taxon>
        <taxon>Dikarya</taxon>
        <taxon>Basidiomycota</taxon>
        <taxon>Agaricomycotina</taxon>
        <taxon>Agaricomycetes</taxon>
        <taxon>Agaricomycetidae</taxon>
        <taxon>Agaricales</taxon>
        <taxon>Marasmiineae</taxon>
        <taxon>Physalacriaceae</taxon>
        <taxon>Armillaria</taxon>
    </lineage>
</organism>
<keyword evidence="2" id="KW-0479">Metal-binding</keyword>
<dbReference type="GO" id="GO:0008892">
    <property type="term" value="F:guanine deaminase activity"/>
    <property type="evidence" value="ECO:0007669"/>
    <property type="project" value="TreeGrafter"/>
</dbReference>
<reference evidence="7" key="1">
    <citation type="journal article" date="2017" name="Nat. Ecol. Evol.">
        <title>Genome expansion and lineage-specific genetic innovations in the forest pathogenic fungi Armillaria.</title>
        <authorList>
            <person name="Sipos G."/>
            <person name="Prasanna A.N."/>
            <person name="Walter M.C."/>
            <person name="O'Connor E."/>
            <person name="Balint B."/>
            <person name="Krizsan K."/>
            <person name="Kiss B."/>
            <person name="Hess J."/>
            <person name="Varga T."/>
            <person name="Slot J."/>
            <person name="Riley R."/>
            <person name="Boka B."/>
            <person name="Rigling D."/>
            <person name="Barry K."/>
            <person name="Lee J."/>
            <person name="Mihaltcheva S."/>
            <person name="LaButti K."/>
            <person name="Lipzen A."/>
            <person name="Waldron R."/>
            <person name="Moloney N.M."/>
            <person name="Sperisen C."/>
            <person name="Kredics L."/>
            <person name="Vagvoelgyi C."/>
            <person name="Patrignani A."/>
            <person name="Fitzpatrick D."/>
            <person name="Nagy I."/>
            <person name="Doyle S."/>
            <person name="Anderson J.B."/>
            <person name="Grigoriev I.V."/>
            <person name="Gueldener U."/>
            <person name="Muensterkoetter M."/>
            <person name="Nagy L.G."/>
        </authorList>
    </citation>
    <scope>NUCLEOTIDE SEQUENCE [LARGE SCALE GENOMIC DNA]</scope>
    <source>
        <strain evidence="7">Ar21-2</strain>
    </source>
</reference>
<dbReference type="InParanoid" id="A0A2H3E6U8"/>
<dbReference type="Gene3D" id="3.20.20.140">
    <property type="entry name" value="Metal-dependent hydrolases"/>
    <property type="match status" value="1"/>
</dbReference>
<dbReference type="InterPro" id="IPR006680">
    <property type="entry name" value="Amidohydro-rel"/>
</dbReference>
<dbReference type="SUPFAM" id="SSF51338">
    <property type="entry name" value="Composite domain of metallo-dependent hydrolases"/>
    <property type="match status" value="1"/>
</dbReference>
<dbReference type="STRING" id="47427.A0A2H3E6U8"/>
<dbReference type="Pfam" id="PF01979">
    <property type="entry name" value="Amidohydro_1"/>
    <property type="match status" value="1"/>
</dbReference>
<keyword evidence="4" id="KW-0862">Zinc</keyword>
<dbReference type="PANTHER" id="PTHR11271:SF6">
    <property type="entry name" value="GUANINE DEAMINASE"/>
    <property type="match status" value="1"/>
</dbReference>
<dbReference type="EMBL" id="KZ293650">
    <property type="protein sequence ID" value="PBK97077.1"/>
    <property type="molecule type" value="Genomic_DNA"/>
</dbReference>
<accession>A0A2H3E6U8</accession>
<dbReference type="AlphaFoldDB" id="A0A2H3E6U8"/>
<proteinExistence type="predicted"/>